<evidence type="ECO:0000313" key="2">
    <source>
        <dbReference type="Proteomes" id="UP000243096"/>
    </source>
</evidence>
<evidence type="ECO:0000313" key="1">
    <source>
        <dbReference type="EMBL" id="PPB83882.1"/>
    </source>
</evidence>
<gene>
    <name evidence="1" type="ORF">B0O95_10565</name>
</gene>
<keyword evidence="2" id="KW-1185">Reference proteome</keyword>
<dbReference type="Proteomes" id="UP000243096">
    <property type="component" value="Unassembled WGS sequence"/>
</dbReference>
<sequence>MTVTNSAPGPCDGISPLESKATCKLRTRRDKARWSTLSDKLIEVAAL</sequence>
<proteinExistence type="predicted"/>
<protein>
    <submittedName>
        <fullName evidence="1">Uncharacterized protein</fullName>
    </submittedName>
</protein>
<organism evidence="1 2">
    <name type="scientific">Mycetohabitans endofungorum</name>
    <dbReference type="NCBI Taxonomy" id="417203"/>
    <lineage>
        <taxon>Bacteria</taxon>
        <taxon>Pseudomonadati</taxon>
        <taxon>Pseudomonadota</taxon>
        <taxon>Betaproteobacteria</taxon>
        <taxon>Burkholderiales</taxon>
        <taxon>Burkholderiaceae</taxon>
        <taxon>Mycetohabitans</taxon>
    </lineage>
</organism>
<comment type="caution">
    <text evidence="1">The sequence shown here is derived from an EMBL/GenBank/DDBJ whole genome shotgun (WGS) entry which is preliminary data.</text>
</comment>
<dbReference type="EMBL" id="PRDW01000005">
    <property type="protein sequence ID" value="PPB83882.1"/>
    <property type="molecule type" value="Genomic_DNA"/>
</dbReference>
<accession>A0A2P5KAY7</accession>
<dbReference type="AlphaFoldDB" id="A0A2P5KAY7"/>
<reference evidence="1 2" key="1">
    <citation type="submission" date="2018-01" db="EMBL/GenBank/DDBJ databases">
        <title>Genomic Encyclopedia of Type Strains, Phase III (KMG-III): the genomes of soil and plant-associated and newly described type strains.</title>
        <authorList>
            <person name="Whitman W."/>
        </authorList>
    </citation>
    <scope>NUCLEOTIDE SEQUENCE [LARGE SCALE GENOMIC DNA]</scope>
    <source>
        <strain evidence="1 2">HKI456</strain>
    </source>
</reference>
<name>A0A2P5KAY7_9BURK</name>